<dbReference type="InterPro" id="IPR002731">
    <property type="entry name" value="ATPase_BadF"/>
</dbReference>
<comment type="cofactor">
    <cofactor evidence="1">
        <name>[4Fe-4S] cluster</name>
        <dbReference type="ChEBI" id="CHEBI:49883"/>
    </cofactor>
</comment>
<dbReference type="InterPro" id="IPR051805">
    <property type="entry name" value="Dehydratase_Activator_Redct"/>
</dbReference>
<dbReference type="NCBIfam" id="TIGR00241">
    <property type="entry name" value="CoA_E_activ"/>
    <property type="match status" value="1"/>
</dbReference>
<dbReference type="Gene3D" id="3.30.420.40">
    <property type="match status" value="4"/>
</dbReference>
<dbReference type="EMBL" id="JAUSTO010000001">
    <property type="protein sequence ID" value="MDQ0151450.1"/>
    <property type="molecule type" value="Genomic_DNA"/>
</dbReference>
<proteinExistence type="predicted"/>
<dbReference type="GO" id="GO:0051536">
    <property type="term" value="F:iron-sulfur cluster binding"/>
    <property type="evidence" value="ECO:0007669"/>
    <property type="project" value="UniProtKB-KW"/>
</dbReference>
<name>A0AAE4AJX8_9FIRM</name>
<keyword evidence="2" id="KW-0479">Metal-binding</keyword>
<dbReference type="SUPFAM" id="SSF53067">
    <property type="entry name" value="Actin-like ATPase domain"/>
    <property type="match status" value="2"/>
</dbReference>
<dbReference type="GO" id="GO:0046872">
    <property type="term" value="F:metal ion binding"/>
    <property type="evidence" value="ECO:0007669"/>
    <property type="project" value="UniProtKB-KW"/>
</dbReference>
<keyword evidence="4" id="KW-0411">Iron-sulfur</keyword>
<dbReference type="InterPro" id="IPR008275">
    <property type="entry name" value="CoA_E_activase_dom"/>
</dbReference>
<dbReference type="PANTHER" id="PTHR32329">
    <property type="entry name" value="BIFUNCTIONAL PROTEIN [INCLUDES 2-HYDROXYACYL-COA DEHYDRATASE (N-TER) AND ITS ACTIVATOR DOMAIN (C_TERM)-RELATED"/>
    <property type="match status" value="1"/>
</dbReference>
<sequence length="1507" mass="167434">MPDYKTEYLVGIDVGSTTTKIAAMDPVSEELVWFEYRRHGAAQLQSVQSALERCAAAFPGAAVRVALAGSGAKPIADLLGLPFTQELVANAVALRRLYCEIGTAIELGGQDAKMLFFRRDEASGELQSSDMRMNGSCAGGTGAFIDEVASILKLPVEELNALAERGRKVYAISGRCGVFAKTDIQPLLNQGVSREDIALSAFHAIAKQTIGGLAQGLEIRKPVVFEGGPLTFNPVLVQVFAERLSLEREEILIPEHPELLVACGAALSLRELHREAALRDPAALAAELKEQQGTLREQMDSVARPFFESEEEQRAFSERHQKAATPQRELPPGSTVRAYLGIDSGSTTTKFVLLAEDEELLDSFYAPNGGAPLELMQKALSALKRRYEERGVELQILAAGSTGYGEFLLQRAFDLECHCVETVAHARAAEKYVKDASFILDIGGQDMKAIWLDHGVITNIVVNEACSSGCGSFLENFAASLHIPVEQIADAAFSSAKPAQLGSRCTVFMNSSIITEQRNGKLPGDIMAGLCRSIIENVFTKVIRISNLSSLGERIVVQGGTFENDAVLRAMEQYVGREVVRAPYPGLMGAIGAALLTKEQCEAAGAGRQRSFIGLDGVERFSYTREADIPCPFCENHCRRTVLRFSDGRSWVTNNRCEWGELLGDPREEAVRKELKERESRQRAVPNLFQTRNQLLFREYRGPVPRQKRNITIGLPRVLAFWDTMPFWSSFFRSLGFRVVMSPMSTREMYEEGLKAVPSDTVCFPAKLVHGHIRALSKLGADRIFMPSVTVRPSENTEKQSVSMCAVVKGYPIVIRNSDNPEEQFGIPLDAPLFHWYTDADRERQLRHYMREQYGVGAVELRRAIRAGDRAQREFRGILRAEGARVRALVREQGGYAVVLAARPYQGDPLVNHALPELFTGMGIPVLTADSLGAEAETELCRSRIDIVNNYHARMLSSAMLAARSEELEYVQTVSFGCGHDAYLSDEIVRVMREISGKTPLILKLDESDAQGPLRIRVRSFVETVRMKRERGAAKRPVRALSDPYALKFTEKDAEARVVLVPNTSHAFSRVMAAAMSTQGLCAVPMELGGEEAIRLGKRYVHNDICFPAQIVIGEALSALRSGRYNPKRTAIAMGKYLGDCRLTHYSALLRKALDDAGFSEVAILTNDTEDMHHIHPGFRMNLKTSAIIAFALPMIDALAELLHKIRPYERYAGSADRAYQRGLNFIIRGIEEESIRGAERGFRRAIEIMNMLEYDRSKERPKVLIVGEYLLNFHPGANREIERYLERNGFEIIEAKMTDVIQKTYFYRDAQNKEYRLRKGMLEKGLLHVANSVFERAHELTDRIASAHPLYERATRLHELVRRSDPVIHHSFDAGEGVLIPGEILHHAEQGCRNFLILQPFGCLPNHIVGRGIMKKLKEMYPEAQILALDYDPDISMANIENRLQLLIMNAAAAQAAEQRAAERRGSTVRPTEGAHAGGSMREPSRPLGASAAFMAYRDTGELKLM</sequence>
<comment type="caution">
    <text evidence="8">The sequence shown here is derived from an EMBL/GenBank/DDBJ whole genome shotgun (WGS) entry which is preliminary data.</text>
</comment>
<dbReference type="Pfam" id="PF01869">
    <property type="entry name" value="BcrAD_BadFG"/>
    <property type="match status" value="2"/>
</dbReference>
<dbReference type="CDD" id="cd24035">
    <property type="entry name" value="ASKHA_NBD_O66634-like_rpt2"/>
    <property type="match status" value="1"/>
</dbReference>
<evidence type="ECO:0000256" key="5">
    <source>
        <dbReference type="SAM" id="MobiDB-lite"/>
    </source>
</evidence>
<evidence type="ECO:0000259" key="7">
    <source>
        <dbReference type="Pfam" id="PF09989"/>
    </source>
</evidence>
<evidence type="ECO:0000313" key="8">
    <source>
        <dbReference type="EMBL" id="MDQ0151450.1"/>
    </source>
</evidence>
<accession>A0AAE4AJX8</accession>
<feature type="domain" description="ATPase BadF/BadG/BcrA/BcrD type" evidence="6">
    <location>
        <begin position="340"/>
        <end position="596"/>
    </location>
</feature>
<reference evidence="8" key="1">
    <citation type="submission" date="2023-07" db="EMBL/GenBank/DDBJ databases">
        <title>Genomic Encyclopedia of Type Strains, Phase IV (KMG-IV): sequencing the most valuable type-strain genomes for metagenomic binning, comparative biology and taxonomic classification.</title>
        <authorList>
            <person name="Goeker M."/>
        </authorList>
    </citation>
    <scope>NUCLEOTIDE SEQUENCE</scope>
    <source>
        <strain evidence="8">DSM 19659</strain>
    </source>
</reference>
<gene>
    <name evidence="8" type="ORF">J2S20_000124</name>
</gene>
<feature type="domain" description="ATPase BadF/BadG/BcrA/BcrD type" evidence="6">
    <location>
        <begin position="10"/>
        <end position="267"/>
    </location>
</feature>
<dbReference type="Proteomes" id="UP001241537">
    <property type="component" value="Unassembled WGS sequence"/>
</dbReference>
<organism evidence="8 9">
    <name type="scientific">Moryella indoligenes</name>
    <dbReference type="NCBI Taxonomy" id="371674"/>
    <lineage>
        <taxon>Bacteria</taxon>
        <taxon>Bacillati</taxon>
        <taxon>Bacillota</taxon>
        <taxon>Clostridia</taxon>
        <taxon>Lachnospirales</taxon>
        <taxon>Lachnospiraceae</taxon>
        <taxon>Moryella</taxon>
    </lineage>
</organism>
<evidence type="ECO:0000256" key="3">
    <source>
        <dbReference type="ARBA" id="ARBA00023004"/>
    </source>
</evidence>
<protein>
    <submittedName>
        <fullName evidence="8">CoA-substrate-specific enzyme activase</fullName>
    </submittedName>
</protein>
<dbReference type="InterPro" id="IPR043129">
    <property type="entry name" value="ATPase_NBD"/>
</dbReference>
<dbReference type="CDD" id="cd24034">
    <property type="entry name" value="ASKHA_NBD_O66634-like_rpt1"/>
    <property type="match status" value="1"/>
</dbReference>
<keyword evidence="9" id="KW-1185">Reference proteome</keyword>
<dbReference type="RefSeq" id="WP_106612467.1">
    <property type="nucleotide sequence ID" value="NZ_JAUSTO010000001.1"/>
</dbReference>
<dbReference type="Pfam" id="PF09989">
    <property type="entry name" value="DUF2229"/>
    <property type="match status" value="1"/>
</dbReference>
<feature type="domain" description="DUF2229" evidence="7">
    <location>
        <begin position="712"/>
        <end position="932"/>
    </location>
</feature>
<evidence type="ECO:0000313" key="9">
    <source>
        <dbReference type="Proteomes" id="UP001241537"/>
    </source>
</evidence>
<evidence type="ECO:0000256" key="4">
    <source>
        <dbReference type="ARBA" id="ARBA00023014"/>
    </source>
</evidence>
<evidence type="ECO:0000256" key="2">
    <source>
        <dbReference type="ARBA" id="ARBA00022723"/>
    </source>
</evidence>
<keyword evidence="3" id="KW-0408">Iron</keyword>
<evidence type="ECO:0000259" key="6">
    <source>
        <dbReference type="Pfam" id="PF01869"/>
    </source>
</evidence>
<dbReference type="InterPro" id="IPR018709">
    <property type="entry name" value="CoA_activase_DUF2229"/>
</dbReference>
<feature type="region of interest" description="Disordered" evidence="5">
    <location>
        <begin position="1460"/>
        <end position="1488"/>
    </location>
</feature>
<dbReference type="PANTHER" id="PTHR32329:SF4">
    <property type="entry name" value="ACTIVATOR OF 2-HYDROXYACYL-COA DEHYDRATASE"/>
    <property type="match status" value="1"/>
</dbReference>
<evidence type="ECO:0000256" key="1">
    <source>
        <dbReference type="ARBA" id="ARBA00001966"/>
    </source>
</evidence>